<keyword evidence="3" id="KW-1185">Reference proteome</keyword>
<accession>A0AAD7G0M5</accession>
<name>A0AAD7G0M5_9AGAR</name>
<proteinExistence type="predicted"/>
<sequence length="582" mass="64559">MSFISNASGITLGEGTFNNVQGNLVNIFQSGGQQADIGALLECLLGDRRRWRGGEEAARGRRQERPEEEEGSEIIRHKDLKLTHEIGRGEGYLLHAGQVKDRAMIVKVFNPGEKAREHLEATITLSKGLLHPNVLRIQGTSSSTSPSQFIAYQDAYWKTVEGPLAAALRDGIDTSVVLGFKLVAGLSSGINYLSGHDISLSLGAEDFDVFLDMNDRFLLSINPPVDATPAYNQRDVTRSAWTLFNALCQKVLRSANRVLHDQDIERTPAVFDTSRPPSLRSSPVHSLDQTIAQDEEAIPADCDVAASVPPRREFVWRTMDVPQSLASIATQIARDLDLRRASINRLARRDGRSIHRCPGYIREEVTLATRTADSAVISHDVPAVHEVCSVCHEVVTSGEVFDCVCGQKEPGSRPTVKCRSCKSWSHRDCGPSPNESLCYLCTSFLRKQDVLPATSETTLSDLSDIDLHSEPSLGLLDGALDFLAEERARWTAMREVGTAEHPRKRRRKRTTRFPEMDDSWRDDQIEEGNSTIANYEALRIGHRYRYRDDSMPSVPPPAGDSGDISRILAWLSIRTQPESLPP</sequence>
<dbReference type="Gene3D" id="3.30.200.20">
    <property type="entry name" value="Phosphorylase Kinase, domain 1"/>
    <property type="match status" value="1"/>
</dbReference>
<organism evidence="2 3">
    <name type="scientific">Roridomyces roridus</name>
    <dbReference type="NCBI Taxonomy" id="1738132"/>
    <lineage>
        <taxon>Eukaryota</taxon>
        <taxon>Fungi</taxon>
        <taxon>Dikarya</taxon>
        <taxon>Basidiomycota</taxon>
        <taxon>Agaricomycotina</taxon>
        <taxon>Agaricomycetes</taxon>
        <taxon>Agaricomycetidae</taxon>
        <taxon>Agaricales</taxon>
        <taxon>Marasmiineae</taxon>
        <taxon>Mycenaceae</taxon>
        <taxon>Roridomyces</taxon>
    </lineage>
</organism>
<dbReference type="CDD" id="cd15489">
    <property type="entry name" value="PHD_SF"/>
    <property type="match status" value="1"/>
</dbReference>
<evidence type="ECO:0000313" key="2">
    <source>
        <dbReference type="EMBL" id="KAJ7649785.1"/>
    </source>
</evidence>
<evidence type="ECO:0000313" key="3">
    <source>
        <dbReference type="Proteomes" id="UP001221142"/>
    </source>
</evidence>
<gene>
    <name evidence="2" type="ORF">FB45DRAFT_885950</name>
</gene>
<evidence type="ECO:0000256" key="1">
    <source>
        <dbReference type="SAM" id="MobiDB-lite"/>
    </source>
</evidence>
<dbReference type="Proteomes" id="UP001221142">
    <property type="component" value="Unassembled WGS sequence"/>
</dbReference>
<reference evidence="2" key="1">
    <citation type="submission" date="2023-03" db="EMBL/GenBank/DDBJ databases">
        <title>Massive genome expansion in bonnet fungi (Mycena s.s.) driven by repeated elements and novel gene families across ecological guilds.</title>
        <authorList>
            <consortium name="Lawrence Berkeley National Laboratory"/>
            <person name="Harder C.B."/>
            <person name="Miyauchi S."/>
            <person name="Viragh M."/>
            <person name="Kuo A."/>
            <person name="Thoen E."/>
            <person name="Andreopoulos B."/>
            <person name="Lu D."/>
            <person name="Skrede I."/>
            <person name="Drula E."/>
            <person name="Henrissat B."/>
            <person name="Morin E."/>
            <person name="Kohler A."/>
            <person name="Barry K."/>
            <person name="LaButti K."/>
            <person name="Morin E."/>
            <person name="Salamov A."/>
            <person name="Lipzen A."/>
            <person name="Mereny Z."/>
            <person name="Hegedus B."/>
            <person name="Baldrian P."/>
            <person name="Stursova M."/>
            <person name="Weitz H."/>
            <person name="Taylor A."/>
            <person name="Grigoriev I.V."/>
            <person name="Nagy L.G."/>
            <person name="Martin F."/>
            <person name="Kauserud H."/>
        </authorList>
    </citation>
    <scope>NUCLEOTIDE SEQUENCE</scope>
    <source>
        <strain evidence="2">9284</strain>
    </source>
</reference>
<feature type="compositionally biased region" description="Basic and acidic residues" evidence="1">
    <location>
        <begin position="54"/>
        <end position="65"/>
    </location>
</feature>
<dbReference type="AlphaFoldDB" id="A0AAD7G0M5"/>
<protein>
    <recommendedName>
        <fullName evidence="4">Protein kinase domain-containing protein</fullName>
    </recommendedName>
</protein>
<evidence type="ECO:0008006" key="4">
    <source>
        <dbReference type="Google" id="ProtNLM"/>
    </source>
</evidence>
<feature type="region of interest" description="Disordered" evidence="1">
    <location>
        <begin position="54"/>
        <end position="73"/>
    </location>
</feature>
<comment type="caution">
    <text evidence="2">The sequence shown here is derived from an EMBL/GenBank/DDBJ whole genome shotgun (WGS) entry which is preliminary data.</text>
</comment>
<dbReference type="EMBL" id="JARKIF010000001">
    <property type="protein sequence ID" value="KAJ7649785.1"/>
    <property type="molecule type" value="Genomic_DNA"/>
</dbReference>